<dbReference type="FunFam" id="2.10.25.10:FF:000038">
    <property type="entry name" value="Fibrillin 2"/>
    <property type="match status" value="1"/>
</dbReference>
<dbReference type="Gene3D" id="2.170.300.10">
    <property type="entry name" value="Tie2 ligand-binding domain superfamily"/>
    <property type="match status" value="1"/>
</dbReference>
<gene>
    <name evidence="19" type="primary">LOC106079359</name>
</gene>
<dbReference type="InterPro" id="IPR002049">
    <property type="entry name" value="LE_dom"/>
</dbReference>
<evidence type="ECO:0000256" key="3">
    <source>
        <dbReference type="ARBA" id="ARBA00006127"/>
    </source>
</evidence>
<feature type="domain" description="EGF-like" evidence="16">
    <location>
        <begin position="2064"/>
        <end position="2107"/>
    </location>
</feature>
<dbReference type="Pfam" id="PF06119">
    <property type="entry name" value="NIDO"/>
    <property type="match status" value="1"/>
</dbReference>
<evidence type="ECO:0000256" key="12">
    <source>
        <dbReference type="PROSITE-ProRule" id="PRU00076"/>
    </source>
</evidence>
<dbReference type="SMART" id="SM00179">
    <property type="entry name" value="EGF_CA"/>
    <property type="match status" value="15"/>
</dbReference>
<dbReference type="InterPro" id="IPR026823">
    <property type="entry name" value="cEGF"/>
</dbReference>
<dbReference type="InterPro" id="IPR000742">
    <property type="entry name" value="EGF"/>
</dbReference>
<protein>
    <submittedName>
        <fullName evidence="19">Uncharacterized protein LOC106079359</fullName>
    </submittedName>
</protein>
<feature type="domain" description="EGF-like" evidence="16">
    <location>
        <begin position="2528"/>
        <end position="2569"/>
    </location>
</feature>
<dbReference type="PROSITE" id="PS50026">
    <property type="entry name" value="EGF_3"/>
    <property type="match status" value="9"/>
</dbReference>
<evidence type="ECO:0000256" key="11">
    <source>
        <dbReference type="ARBA" id="ARBA00023180"/>
    </source>
</evidence>
<dbReference type="GO" id="GO:0016020">
    <property type="term" value="C:membrane"/>
    <property type="evidence" value="ECO:0007669"/>
    <property type="project" value="UniProtKB-SubCell"/>
</dbReference>
<keyword evidence="6 12" id="KW-0245">EGF-like domain</keyword>
<keyword evidence="10" id="KW-1015">Disulfide bond</keyword>
<dbReference type="Pfam" id="PF07645">
    <property type="entry name" value="EGF_CA"/>
    <property type="match status" value="12"/>
</dbReference>
<dbReference type="SMART" id="SM00539">
    <property type="entry name" value="NIDO"/>
    <property type="match status" value="1"/>
</dbReference>
<keyword evidence="14" id="KW-0812">Transmembrane</keyword>
<evidence type="ECO:0000256" key="7">
    <source>
        <dbReference type="ARBA" id="ARBA00022729"/>
    </source>
</evidence>
<evidence type="ECO:0000256" key="4">
    <source>
        <dbReference type="ARBA" id="ARBA00022525"/>
    </source>
</evidence>
<dbReference type="GO" id="GO:0007160">
    <property type="term" value="P:cell-matrix adhesion"/>
    <property type="evidence" value="ECO:0007669"/>
    <property type="project" value="InterPro"/>
</dbReference>
<dbReference type="Proteomes" id="UP001165740">
    <property type="component" value="Chromosome 11"/>
</dbReference>
<dbReference type="SUPFAM" id="SSF57184">
    <property type="entry name" value="Growth factor receptor domain"/>
    <property type="match status" value="5"/>
</dbReference>
<dbReference type="FunFam" id="2.10.25.10:FF:000005">
    <property type="entry name" value="Fibrillin 2"/>
    <property type="match status" value="2"/>
</dbReference>
<dbReference type="OMA" id="AYFNCDN"/>
<dbReference type="InterPro" id="IPR052235">
    <property type="entry name" value="Nephronectin_domain"/>
</dbReference>
<comment type="similarity">
    <text evidence="3">Belongs to the fibulin family.</text>
</comment>
<evidence type="ECO:0000256" key="15">
    <source>
        <dbReference type="SAM" id="SignalP"/>
    </source>
</evidence>
<accession>A0A9W3BPZ2</accession>
<feature type="domain" description="VWFD" evidence="17">
    <location>
        <begin position="1279"/>
        <end position="1483"/>
    </location>
</feature>
<dbReference type="CDD" id="cd00054">
    <property type="entry name" value="EGF_CA"/>
    <property type="match status" value="10"/>
</dbReference>
<evidence type="ECO:0000256" key="1">
    <source>
        <dbReference type="ARBA" id="ARBA00004370"/>
    </source>
</evidence>
<dbReference type="PROSITE" id="PS01186">
    <property type="entry name" value="EGF_2"/>
    <property type="match status" value="12"/>
</dbReference>
<reference evidence="19" key="1">
    <citation type="submission" date="2025-08" db="UniProtKB">
        <authorList>
            <consortium name="RefSeq"/>
        </authorList>
    </citation>
    <scope>IDENTIFICATION</scope>
</reference>
<comment type="caution">
    <text evidence="12">Lacks conserved residue(s) required for the propagation of feature annotation.</text>
</comment>
<keyword evidence="5" id="KW-0272">Extracellular matrix</keyword>
<evidence type="ECO:0000256" key="9">
    <source>
        <dbReference type="ARBA" id="ARBA00023136"/>
    </source>
</evidence>
<keyword evidence="4" id="KW-0964">Secreted</keyword>
<dbReference type="Gene3D" id="2.10.25.10">
    <property type="entry name" value="Laminin"/>
    <property type="match status" value="14"/>
</dbReference>
<dbReference type="PROSITE" id="PS51233">
    <property type="entry name" value="VWFD"/>
    <property type="match status" value="1"/>
</dbReference>
<evidence type="ECO:0000256" key="5">
    <source>
        <dbReference type="ARBA" id="ARBA00022530"/>
    </source>
</evidence>
<organism evidence="18 19">
    <name type="scientific">Biomphalaria glabrata</name>
    <name type="common">Bloodfluke planorb</name>
    <name type="synonym">Freshwater snail</name>
    <dbReference type="NCBI Taxonomy" id="6526"/>
    <lineage>
        <taxon>Eukaryota</taxon>
        <taxon>Metazoa</taxon>
        <taxon>Spiralia</taxon>
        <taxon>Lophotrochozoa</taxon>
        <taxon>Mollusca</taxon>
        <taxon>Gastropoda</taxon>
        <taxon>Heterobranchia</taxon>
        <taxon>Euthyneura</taxon>
        <taxon>Panpulmonata</taxon>
        <taxon>Hygrophila</taxon>
        <taxon>Lymnaeoidea</taxon>
        <taxon>Planorbidae</taxon>
        <taxon>Biomphalaria</taxon>
    </lineage>
</organism>
<keyword evidence="8" id="KW-0677">Repeat</keyword>
<evidence type="ECO:0000256" key="2">
    <source>
        <dbReference type="ARBA" id="ARBA00004498"/>
    </source>
</evidence>
<name>A0A9W3BPZ2_BIOGL</name>
<dbReference type="FunFam" id="2.10.25.10:FF:000014">
    <property type="entry name" value="Latent-transforming growth factor beta-binding protein 3"/>
    <property type="match status" value="1"/>
</dbReference>
<dbReference type="SMART" id="SM00216">
    <property type="entry name" value="VWD"/>
    <property type="match status" value="1"/>
</dbReference>
<dbReference type="OrthoDB" id="10057403at2759"/>
<dbReference type="PANTHER" id="PTHR24050">
    <property type="entry name" value="PA14 DOMAIN-CONTAINING PROTEIN"/>
    <property type="match status" value="1"/>
</dbReference>
<keyword evidence="7 15" id="KW-0732">Signal</keyword>
<dbReference type="SUPFAM" id="SSF57196">
    <property type="entry name" value="EGF/Laminin"/>
    <property type="match status" value="3"/>
</dbReference>
<dbReference type="InterPro" id="IPR049883">
    <property type="entry name" value="NOTCH1_EGF-like"/>
</dbReference>
<evidence type="ECO:0000313" key="19">
    <source>
        <dbReference type="RefSeq" id="XP_055901562.1"/>
    </source>
</evidence>
<feature type="domain" description="EGF-like" evidence="16">
    <location>
        <begin position="1681"/>
        <end position="1728"/>
    </location>
</feature>
<feature type="domain" description="EGF-like" evidence="16">
    <location>
        <begin position="2400"/>
        <end position="2439"/>
    </location>
</feature>
<evidence type="ECO:0000313" key="18">
    <source>
        <dbReference type="Proteomes" id="UP001165740"/>
    </source>
</evidence>
<feature type="domain" description="EGF-like" evidence="16">
    <location>
        <begin position="2151"/>
        <end position="2189"/>
    </location>
</feature>
<dbReference type="PROSITE" id="PS00010">
    <property type="entry name" value="ASX_HYDROXYL"/>
    <property type="match status" value="10"/>
</dbReference>
<feature type="compositionally biased region" description="Low complexity" evidence="13">
    <location>
        <begin position="632"/>
        <end position="645"/>
    </location>
</feature>
<dbReference type="GeneID" id="106079359"/>
<evidence type="ECO:0000256" key="8">
    <source>
        <dbReference type="ARBA" id="ARBA00022737"/>
    </source>
</evidence>
<dbReference type="GO" id="GO:0005509">
    <property type="term" value="F:calcium ion binding"/>
    <property type="evidence" value="ECO:0007669"/>
    <property type="project" value="InterPro"/>
</dbReference>
<feature type="domain" description="EGF-like" evidence="16">
    <location>
        <begin position="1729"/>
        <end position="1769"/>
    </location>
</feature>
<sequence length="2838" mass="316825">MESFAWTVSLCILWLGFLNRADADMYYLTVAIPKSDDPDVILHLFSNKFQEWVQTFGDSNCNQTIQLINITLRLQAAEGMIELQSTPTCMFGTYIDYIERAIYNTIVNKSRVVTLNGTDIYIQDVNIYDTFEKANRGMFPMDLSLCRLNSSFCRPNEWCIDTHFLPVCQAFCDYGQYLDGKNCVNCTAGQTTLMRNAWPKEVCVDKCPSNYYYSLQNQSCVTCPAGLYWNDEYKACFVCPYTTFNSTYCDNGTVSERQIDNNRINIDLTMTLITSTCSNIQYNSLQYLKKLLINSLIYSSDAYYIGLCVSNYKCLYLDIDVDNKEMCVTDPSCSNETCELYKTKFHATFFYVWQYVRPPQDWAKINHFQSSVDVLLRDLFIGSARIWRFSIDGDLGTLITQMDFITRFLMPLNPIITVVDLKPKTIYLSFVSNKNDTYGSYERFFNEILKNVTEGAGFEDVQFSLCESLYCVNCTLLMKRDVDDSLINSVADIIIQYHSKVGLLDTQVNFELYGSIELFRNIQDRDNGINAVDWCDVVNRLALASYFCDVGDVCTDVDERFIFTCTDHNSSTSTINTMDSTSMYNILPSSLVGFFEDSSDVPDVILPFGMSDIIASSTWPENTMSSNDDLKSSSSPYYDQSVSPSESTPDLYDMYSDLYIEESSLPYDYHSSRPLQSSYEDQIEESSLPYDYYSSQSQFYSSQETSYSSAIELYTSSDEMYSSQETSYSSAIELYSSSDELHSSQDQPYSASYPTSSIMETFISSSSYVSTQSTDLYNDTTTADTSNGSSTLPSSTYVATQSTDLYNDTTTASSTLTSSTTSPTSTTTSTTTTTALYPYGKTVGDFNVKTRGNEYFYYWYDAISDPIYFPTGVPFGSQSVKVAHVLPNGVITFGKQARVWWPNLWYLTSSSEGNVLAPFWTYTNPYSNGTVYYQLYDKANSTSASVITRATDEVREQYKLNNFNATCVLVATWENVEPESWYYWLCDYYRYWKDYYWWWQFYQYYYDLYCNKAVQTNTFQAVYITDGQTAYAIVTYKQGAMNWAYDQWRTIQVGYAHVDNYMDLGISYTELTTKMDTTVWNSGRYGTWIEKVGESKNPNSQCYNFYLSNKYLLTDTLHKKRVKDLFECPCILGDVGAQWWYYSWAPLTEGPTWSYVYCFAISPIAKSRLARFQGNPLNKLCCYKYTYPDYTKYWDWEAWSNAWRYAPYIHYRDINAGHLLLNDPWQWWWWGGNDVRKSREEDFNPHRWCCEESSSPSYYCGLFNQVRPDYSCSWEAEFITGRALGDPHIKTLDGLEYALNYLGEKILLYIVEQKFMVQARTKQVVNSKGDKTNATIFVAFAAKEGNYSSFQVELNAQELGMIITANGHDCTQDFYKIKDYNETFDNNSISVKRLDKENKTNLIVSFPSTITLNFFVGVKNLEISVDIPKMYKDKTSGLMGNFNGNPDDDFKLQNGTILSPNSTERVIYETFGREWDVTTSNTIFTYPLGETALDYQFPEFQPLFEEDIDPVKRSEAQSKCGDNDACIYDYVLTGNEQFALNTKISVNEASLRQTSQCNTIVQLIIPNRMLMYASDADNDAVTFLLVDVVNSNVTIDSKTGVLTYIPDINKPLSIGVQAKDAKGDPSTILYLDIVVCPDCSGHGVCDRSRTQEEEKENGRFLLNTLSKVKIFTQCSSKYVSDKNECFSNGTESESVCPEHSDCENNVGSYTCTCLPGYRLDPKNSSLCKDVDECAEKTHSCQQVCENTEGGFNCSCLPGNVLAEDKKTCQRDVKNAVLCSAKGCNQVCMVVDGIASCGCNAGYTNSSDAFCTDINECALANKPCSQSCQNTDGGFLCSCYPGYKLDEDKVSCIECNQPYYGINCSKMCVCNGRGKCNNVRGCECITGWNGDNCNQDVDECATNGACLLGQICVNTLGSFKCECPSGFENISGQCQDINECLDVLDNKCDLSTEDCINNMGSYSCECRTGFSRNKNYICQDIDECATSSHNCEQICENTEGKFNCKCFYGFTLDIDRAHCVKRDVDVCGGSNLNCSDICTVHLVTNTSHCSCNSGYSLQGTNTCVDINECDYNYLNLCGEKEKCVNSVGGFTCSCSPGFKLDNDKRTCLACGEGKWGLECSNDCACSTGADRCDPQKGCICKPGFTGTHCEKDLDECTTGLLTCGQGEKCVNTYGSASCQCLDGYTQVSGQCKDIDECSSLLSNKCDQVCQNYVGGYTCSCHTGYKFEPVNKTCSDIDECLLNVDGCEQICENTNGGYHCSCLNGLKLDVDGVTCSVTKECSTKVCSDKCAVVNNVETCLCPIGKILDSGNANCTDVDLCKNNPCSDTCAETPDGTHITCGCPTGKKLALDGITCQSCTEGTYGDSCSKTCSCTSANTISCDKVTGQCNCKPGWTGSSCSDDLNECLTTTSCQTNAHCVNTPGSYVCKCDLGYYLNNGQCQACTAGTYGEECKNQCQCDMSHSTCSVTTGGCDCHSGWTGALCDKDLNECDSNNQCTSANKLHWVCKNTPGSYKCDCDAGYENKNGECFDLDECATGYTNECDGNCTNTVGSYTCSCSTGYKLAIDGHACEDVDECLQGNGGCQQTCVNEAGNFSCSCNAGFSVDVDRTKCYKSSGYGFKVQIFKDVSGLNLREKLGKDYLTLKKLLEQKLKSIIIKKVPVLRDLIINNMEYGSVIVDFTTVVDTTVTNYAASKMVEAILNIGETGITIDGLLYNATVIVGNIKVPPVQDKCQILNALEACDPDTACDLNSDGEAYCKDTSEDMNIPLIVRLSVGLPLAVACIITVVCCVWYKKKYTLQRRVCEKESSYTERPTTPSTLEERPPSAPILVAWSEKDKLVS</sequence>
<evidence type="ECO:0000259" key="17">
    <source>
        <dbReference type="PROSITE" id="PS51233"/>
    </source>
</evidence>
<evidence type="ECO:0000256" key="14">
    <source>
        <dbReference type="SAM" id="Phobius"/>
    </source>
</evidence>
<dbReference type="InterPro" id="IPR000152">
    <property type="entry name" value="EGF-type_Asp/Asn_hydroxyl_site"/>
</dbReference>
<evidence type="ECO:0000256" key="10">
    <source>
        <dbReference type="ARBA" id="ARBA00023157"/>
    </source>
</evidence>
<evidence type="ECO:0000256" key="6">
    <source>
        <dbReference type="ARBA" id="ARBA00022536"/>
    </source>
</evidence>
<dbReference type="InterPro" id="IPR001881">
    <property type="entry name" value="EGF-like_Ca-bd_dom"/>
</dbReference>
<feature type="signal peptide" evidence="15">
    <location>
        <begin position="1"/>
        <end position="23"/>
    </location>
</feature>
<feature type="transmembrane region" description="Helical" evidence="14">
    <location>
        <begin position="2766"/>
        <end position="2790"/>
    </location>
</feature>
<proteinExistence type="inferred from homology"/>
<feature type="region of interest" description="Disordered" evidence="13">
    <location>
        <begin position="811"/>
        <end position="831"/>
    </location>
</feature>
<dbReference type="InterPro" id="IPR001846">
    <property type="entry name" value="VWF_type-D"/>
</dbReference>
<feature type="domain" description="EGF-like" evidence="16">
    <location>
        <begin position="2192"/>
        <end position="2233"/>
    </location>
</feature>
<dbReference type="PANTHER" id="PTHR24050:SF26">
    <property type="entry name" value="FIBULIN-5"/>
    <property type="match status" value="1"/>
</dbReference>
<feature type="domain" description="EGF-like" evidence="16">
    <location>
        <begin position="1895"/>
        <end position="1934"/>
    </location>
</feature>
<evidence type="ECO:0000259" key="16">
    <source>
        <dbReference type="PROSITE" id="PS50026"/>
    </source>
</evidence>
<keyword evidence="18" id="KW-1185">Reference proteome</keyword>
<dbReference type="PROSITE" id="PS00022">
    <property type="entry name" value="EGF_1"/>
    <property type="match status" value="2"/>
</dbReference>
<feature type="domain" description="EGF-like" evidence="16">
    <location>
        <begin position="2484"/>
        <end position="2525"/>
    </location>
</feature>
<evidence type="ECO:0000256" key="13">
    <source>
        <dbReference type="SAM" id="MobiDB-lite"/>
    </source>
</evidence>
<keyword evidence="11" id="KW-0325">Glycoprotein</keyword>
<dbReference type="InterPro" id="IPR018097">
    <property type="entry name" value="EGF_Ca-bd_CS"/>
</dbReference>
<dbReference type="CDD" id="cd00055">
    <property type="entry name" value="EGF_Lam"/>
    <property type="match status" value="1"/>
</dbReference>
<keyword evidence="9 14" id="KW-0472">Membrane</keyword>
<dbReference type="InterPro" id="IPR009030">
    <property type="entry name" value="Growth_fac_rcpt_cys_sf"/>
</dbReference>
<feature type="chain" id="PRO_5040950021" evidence="15">
    <location>
        <begin position="24"/>
        <end position="2838"/>
    </location>
</feature>
<feature type="region of interest" description="Disordered" evidence="13">
    <location>
        <begin position="625"/>
        <end position="650"/>
    </location>
</feature>
<dbReference type="InterPro" id="IPR003886">
    <property type="entry name" value="NIDO_dom"/>
</dbReference>
<dbReference type="Pfam" id="PF12662">
    <property type="entry name" value="cEGF"/>
    <property type="match status" value="1"/>
</dbReference>
<dbReference type="RefSeq" id="XP_055901562.1">
    <property type="nucleotide sequence ID" value="XM_056045587.1"/>
</dbReference>
<keyword evidence="14" id="KW-1133">Transmembrane helix</keyword>
<dbReference type="PROSITE" id="PS01187">
    <property type="entry name" value="EGF_CA"/>
    <property type="match status" value="7"/>
</dbReference>
<comment type="subcellular location">
    <subcellularLocation>
        <location evidence="1">Membrane</location>
    </subcellularLocation>
    <subcellularLocation>
        <location evidence="2">Secreted</location>
        <location evidence="2">Extracellular space</location>
        <location evidence="2">Extracellular matrix</location>
    </subcellularLocation>
</comment>
<dbReference type="SMART" id="SM00181">
    <property type="entry name" value="EGF"/>
    <property type="match status" value="22"/>
</dbReference>